<gene>
    <name evidence="1" type="ORF">B5E75_00240</name>
</gene>
<sequence length="277" mass="33400">MFGYIVINKPEMKFKDFDIYQSFYCGLCRTMHDLYGIKGRVALNYDMTFIALLLSGLYEPEHQINRCRCFLHPVRKHLEVHNQYIDYAAKMTIALTYLKCEDDWLDDQKMTKQLYKKILEHSYQKVKEEYPQKIKIIEEQLVLIHQYEQQESVHIDDISGCFGKVMAEICAVEDDIWTEHLREFGFFLGKFIYILDAYDDIEKDLKHHTFNPFIDQFQQVDFEEKCYHLLEMMISRAAEAFEYLPIEENVEILRNIIYSGVWSQYELRKKRRLEDKK</sequence>
<organism evidence="1 2">
    <name type="scientific">Massilimicrobiota timonensis</name>
    <dbReference type="NCBI Taxonomy" id="1776392"/>
    <lineage>
        <taxon>Bacteria</taxon>
        <taxon>Bacillati</taxon>
        <taxon>Bacillota</taxon>
        <taxon>Erysipelotrichia</taxon>
        <taxon>Erysipelotrichales</taxon>
        <taxon>Erysipelotrichaceae</taxon>
        <taxon>Massilimicrobiota</taxon>
    </lineage>
</organism>
<dbReference type="RefSeq" id="WP_087356822.1">
    <property type="nucleotide sequence ID" value="NZ_NFLJ01000001.1"/>
</dbReference>
<evidence type="ECO:0000313" key="2">
    <source>
        <dbReference type="Proteomes" id="UP000195305"/>
    </source>
</evidence>
<dbReference type="AlphaFoldDB" id="A0A1Y4T3A4"/>
<reference evidence="1 2" key="1">
    <citation type="journal article" date="2018" name="BMC Genomics">
        <title>Whole genome sequencing and function prediction of 133 gut anaerobes isolated from chicken caecum in pure cultures.</title>
        <authorList>
            <person name="Medvecky M."/>
            <person name="Cejkova D."/>
            <person name="Polansky O."/>
            <person name="Karasova D."/>
            <person name="Kubasova T."/>
            <person name="Cizek A."/>
            <person name="Rychlik I."/>
        </authorList>
    </citation>
    <scope>NUCLEOTIDE SEQUENCE [LARGE SCALE GENOMIC DNA]</scope>
    <source>
        <strain evidence="1 2">An13</strain>
    </source>
</reference>
<dbReference type="Proteomes" id="UP000195305">
    <property type="component" value="Unassembled WGS sequence"/>
</dbReference>
<accession>A0A1Y4T3A4</accession>
<dbReference type="EMBL" id="NFLJ01000001">
    <property type="protein sequence ID" value="OUQ36604.1"/>
    <property type="molecule type" value="Genomic_DNA"/>
</dbReference>
<dbReference type="OrthoDB" id="1722540at2"/>
<dbReference type="InterPro" id="IPR043740">
    <property type="entry name" value="DUF5685"/>
</dbReference>
<proteinExistence type="predicted"/>
<name>A0A1Y4T3A4_9FIRM</name>
<comment type="caution">
    <text evidence="1">The sequence shown here is derived from an EMBL/GenBank/DDBJ whole genome shotgun (WGS) entry which is preliminary data.</text>
</comment>
<dbReference type="Pfam" id="PF18937">
    <property type="entry name" value="DUF5685"/>
    <property type="match status" value="1"/>
</dbReference>
<protein>
    <submittedName>
        <fullName evidence="1">Uncharacterized protein</fullName>
    </submittedName>
</protein>
<keyword evidence="2" id="KW-1185">Reference proteome</keyword>
<evidence type="ECO:0000313" key="1">
    <source>
        <dbReference type="EMBL" id="OUQ36604.1"/>
    </source>
</evidence>